<protein>
    <submittedName>
        <fullName evidence="2">Uncharacterized protein</fullName>
    </submittedName>
</protein>
<keyword evidence="3" id="KW-1185">Reference proteome</keyword>
<evidence type="ECO:0000256" key="1">
    <source>
        <dbReference type="SAM" id="MobiDB-lite"/>
    </source>
</evidence>
<gene>
    <name evidence="2" type="ORF">PCOR1329_LOCUS47769</name>
</gene>
<evidence type="ECO:0000313" key="3">
    <source>
        <dbReference type="Proteomes" id="UP001189429"/>
    </source>
</evidence>
<dbReference type="Proteomes" id="UP001189429">
    <property type="component" value="Unassembled WGS sequence"/>
</dbReference>
<feature type="compositionally biased region" description="Low complexity" evidence="1">
    <location>
        <begin position="238"/>
        <end position="251"/>
    </location>
</feature>
<reference evidence="2" key="1">
    <citation type="submission" date="2023-10" db="EMBL/GenBank/DDBJ databases">
        <authorList>
            <person name="Chen Y."/>
            <person name="Shah S."/>
            <person name="Dougan E. K."/>
            <person name="Thang M."/>
            <person name="Chan C."/>
        </authorList>
    </citation>
    <scope>NUCLEOTIDE SEQUENCE [LARGE SCALE GENOMIC DNA]</scope>
</reference>
<evidence type="ECO:0000313" key="2">
    <source>
        <dbReference type="EMBL" id="CAK0857790.1"/>
    </source>
</evidence>
<sequence>MAEQPADPLLTAAADGDEHAQCWATFVNPLATFLDQTLSWCLASVAQDRESKLEAIADDMLLQAALGRSDLEWKDARRLLNFGGMPNKAGGAQAVPVRQRADGSAITFHSDLGDETLLHFAKIELVTVMDACSMVEKYITSAAHALQDMDMDDRSFMSLLDLVRKVKASKGGNATGPDSLPDGLHKVAPWKLTRNWFPVLLKATLEGQGPIQMKGGQEEPVGEAAGEAAEQAAEEAAGEAAEAPAERPAAAGCGGKGAAVAVAVVAALAAAGLVAWSAAPASVRRGAVEEASEMLRPARHMLQPSRAMEAPRPRRAPSGSGSQVEVQFFWLGDLARCVGVDGGLEAAESGGSLVLTSCAEGPLGFLMPSEGDLLLRVAVAPSAWITPATPPSCTCRAAARPAMQRRARGSSCRRRPGTGARAACGMSTTRAAAWAARRARSARPWRCTSARTM</sequence>
<comment type="caution">
    <text evidence="2">The sequence shown here is derived from an EMBL/GenBank/DDBJ whole genome shotgun (WGS) entry which is preliminary data.</text>
</comment>
<proteinExistence type="predicted"/>
<dbReference type="EMBL" id="CAUYUJ010015757">
    <property type="protein sequence ID" value="CAK0857790.1"/>
    <property type="molecule type" value="Genomic_DNA"/>
</dbReference>
<organism evidence="2 3">
    <name type="scientific">Prorocentrum cordatum</name>
    <dbReference type="NCBI Taxonomy" id="2364126"/>
    <lineage>
        <taxon>Eukaryota</taxon>
        <taxon>Sar</taxon>
        <taxon>Alveolata</taxon>
        <taxon>Dinophyceae</taxon>
        <taxon>Prorocentrales</taxon>
        <taxon>Prorocentraceae</taxon>
        <taxon>Prorocentrum</taxon>
    </lineage>
</organism>
<accession>A0ABN9UE52</accession>
<name>A0ABN9UE52_9DINO</name>
<feature type="region of interest" description="Disordered" evidence="1">
    <location>
        <begin position="232"/>
        <end position="252"/>
    </location>
</feature>